<dbReference type="InterPro" id="IPR003777">
    <property type="entry name" value="XdhC_CoxI"/>
</dbReference>
<name>A0A2M8H835_9GAMM</name>
<proteinExistence type="predicted"/>
<dbReference type="PANTHER" id="PTHR30388:SF4">
    <property type="entry name" value="MOLYBDENUM COFACTOR INSERTION CHAPERONE PAOD"/>
    <property type="match status" value="1"/>
</dbReference>
<dbReference type="RefSeq" id="WP_100860442.1">
    <property type="nucleotide sequence ID" value="NZ_PGCP01000020.1"/>
</dbReference>
<dbReference type="AlphaFoldDB" id="A0A2M8H835"/>
<evidence type="ECO:0000259" key="2">
    <source>
        <dbReference type="Pfam" id="PF13478"/>
    </source>
</evidence>
<evidence type="ECO:0000313" key="3">
    <source>
        <dbReference type="EMBL" id="PJC92690.1"/>
    </source>
</evidence>
<dbReference type="InterPro" id="IPR052698">
    <property type="entry name" value="MoCofactor_Util/Proc"/>
</dbReference>
<organism evidence="3 4">
    <name type="scientific">Aeromonas lusitana</name>
    <dbReference type="NCBI Taxonomy" id="931529"/>
    <lineage>
        <taxon>Bacteria</taxon>
        <taxon>Pseudomonadati</taxon>
        <taxon>Pseudomonadota</taxon>
        <taxon>Gammaproteobacteria</taxon>
        <taxon>Aeromonadales</taxon>
        <taxon>Aeromonadaceae</taxon>
        <taxon>Aeromonas</taxon>
    </lineage>
</organism>
<feature type="domain" description="XdhC- CoxI" evidence="1">
    <location>
        <begin position="15"/>
        <end position="67"/>
    </location>
</feature>
<accession>A0A2M8H835</accession>
<evidence type="ECO:0000313" key="4">
    <source>
        <dbReference type="Proteomes" id="UP000232060"/>
    </source>
</evidence>
<feature type="domain" description="XdhC Rossmann" evidence="2">
    <location>
        <begin position="168"/>
        <end position="313"/>
    </location>
</feature>
<sequence length="329" mass="36174">MSNGQLEVLRQSIAWLAQGKCIWLCSIVDTYGSAPRPKGALFATDGASRSGSISGGCIEDAFVAMLAKGEHDSTLSLLDYGAHLAPDGSAFELPCGGRIRLLVERLAGDEAMADLDEWLTRLQMGLPFVRELLLEQRVRRYLAGEHQDQCEQEKPGRVRLAYAQRWRLLLLGISQVSEQVARLGQAAGFEVRLCDTREQYRPDWHWGPEQGGIDVEWCDPERFVERHATAQSAVLALAHDPRIDDAGLMAGLESEAFYLGAMGSIRTSARRLERLQRVCEASESQLARIHAPIGLPIGSKTPIEIAIAVLAELIAVRQGITLRRSAHVA</sequence>
<dbReference type="Pfam" id="PF13478">
    <property type="entry name" value="XdhC_C"/>
    <property type="match status" value="1"/>
</dbReference>
<keyword evidence="4" id="KW-1185">Reference proteome</keyword>
<protein>
    <submittedName>
        <fullName evidence="3">Xanthine dehydrogenase</fullName>
    </submittedName>
</protein>
<dbReference type="Proteomes" id="UP000232060">
    <property type="component" value="Unassembled WGS sequence"/>
</dbReference>
<dbReference type="InterPro" id="IPR027051">
    <property type="entry name" value="XdhC_Rossmann_dom"/>
</dbReference>
<dbReference type="Gene3D" id="3.40.50.720">
    <property type="entry name" value="NAD(P)-binding Rossmann-like Domain"/>
    <property type="match status" value="1"/>
</dbReference>
<evidence type="ECO:0000259" key="1">
    <source>
        <dbReference type="Pfam" id="PF02625"/>
    </source>
</evidence>
<dbReference type="EMBL" id="PGCP01000020">
    <property type="protein sequence ID" value="PJC92690.1"/>
    <property type="molecule type" value="Genomic_DNA"/>
</dbReference>
<dbReference type="Pfam" id="PF02625">
    <property type="entry name" value="XdhC_CoxI"/>
    <property type="match status" value="1"/>
</dbReference>
<gene>
    <name evidence="3" type="ORF">CUC44_13475</name>
</gene>
<reference evidence="3 4" key="1">
    <citation type="submission" date="2017-11" db="EMBL/GenBank/DDBJ databases">
        <title>Draft genome sequence of environmental isolate Aeromonas lusitania sp. nov. MDC 2473.</title>
        <authorList>
            <person name="Colston S.M."/>
            <person name="Navarro A."/>
            <person name="Martinez-Murcia A.J."/>
            <person name="Graf J."/>
        </authorList>
    </citation>
    <scope>NUCLEOTIDE SEQUENCE [LARGE SCALE GENOMIC DNA]</scope>
    <source>
        <strain evidence="3 4">MDC 2473</strain>
    </source>
</reference>
<dbReference type="PANTHER" id="PTHR30388">
    <property type="entry name" value="ALDEHYDE OXIDOREDUCTASE MOLYBDENUM COFACTOR ASSEMBLY PROTEIN"/>
    <property type="match status" value="1"/>
</dbReference>
<dbReference type="OrthoDB" id="9815497at2"/>
<comment type="caution">
    <text evidence="3">The sequence shown here is derived from an EMBL/GenBank/DDBJ whole genome shotgun (WGS) entry which is preliminary data.</text>
</comment>